<keyword evidence="1" id="KW-0808">Transferase</keyword>
<proteinExistence type="predicted"/>
<organism evidence="4 5">
    <name type="scientific">Aspergillus nanangensis</name>
    <dbReference type="NCBI Taxonomy" id="2582783"/>
    <lineage>
        <taxon>Eukaryota</taxon>
        <taxon>Fungi</taxon>
        <taxon>Dikarya</taxon>
        <taxon>Ascomycota</taxon>
        <taxon>Pezizomycotina</taxon>
        <taxon>Eurotiomycetes</taxon>
        <taxon>Eurotiomycetidae</taxon>
        <taxon>Eurotiales</taxon>
        <taxon>Aspergillaceae</taxon>
        <taxon>Aspergillus</taxon>
        <taxon>Aspergillus subgen. Circumdati</taxon>
    </lineage>
</organism>
<dbReference type="InterPro" id="IPR016181">
    <property type="entry name" value="Acyl_CoA_acyltransferase"/>
</dbReference>
<dbReference type="InterPro" id="IPR000182">
    <property type="entry name" value="GNAT_dom"/>
</dbReference>
<reference evidence="4" key="2">
    <citation type="submission" date="2020-02" db="EMBL/GenBank/DDBJ databases">
        <authorList>
            <person name="Gilchrist C.L.M."/>
            <person name="Chooi Y.-H."/>
        </authorList>
    </citation>
    <scope>NUCLEOTIDE SEQUENCE</scope>
    <source>
        <strain evidence="4">MST-FP2251</strain>
    </source>
</reference>
<protein>
    <submittedName>
        <fullName evidence="4">Inorganic phosphate transporter pho84</fullName>
    </submittedName>
</protein>
<evidence type="ECO:0000313" key="4">
    <source>
        <dbReference type="EMBL" id="KAF9888916.1"/>
    </source>
</evidence>
<keyword evidence="5" id="KW-1185">Reference proteome</keyword>
<dbReference type="PANTHER" id="PTHR13947:SF50">
    <property type="entry name" value="ACETYLTRANSFERASE, GNAT FAMILY FAMILY"/>
    <property type="match status" value="1"/>
</dbReference>
<dbReference type="EMBL" id="VCAU01000042">
    <property type="protein sequence ID" value="KAF9888916.1"/>
    <property type="molecule type" value="Genomic_DNA"/>
</dbReference>
<gene>
    <name evidence="4" type="primary">PHO84_2</name>
    <name evidence="4" type="ORF">FE257_008286</name>
</gene>
<dbReference type="Pfam" id="PF00583">
    <property type="entry name" value="Acetyltransf_1"/>
    <property type="match status" value="1"/>
</dbReference>
<reference evidence="4" key="1">
    <citation type="journal article" date="2019" name="Beilstein J. Org. Chem.">
        <title>Nanangenines: drimane sesquiterpenoids as the dominant metabolite cohort of a novel Australian fungus, Aspergillus nanangensis.</title>
        <authorList>
            <person name="Lacey H.J."/>
            <person name="Gilchrist C.L.M."/>
            <person name="Crombie A."/>
            <person name="Kalaitzis J.A."/>
            <person name="Vuong D."/>
            <person name="Rutledge P.J."/>
            <person name="Turner P."/>
            <person name="Pitt J.I."/>
            <person name="Lacey E."/>
            <person name="Chooi Y.H."/>
            <person name="Piggott A.M."/>
        </authorList>
    </citation>
    <scope>NUCLEOTIDE SEQUENCE</scope>
    <source>
        <strain evidence="4">MST-FP2251</strain>
    </source>
</reference>
<dbReference type="Proteomes" id="UP001194746">
    <property type="component" value="Unassembled WGS sequence"/>
</dbReference>
<accession>A0AAD4CM21</accession>
<dbReference type="AlphaFoldDB" id="A0AAD4CM21"/>
<keyword evidence="2" id="KW-1133">Transmembrane helix</keyword>
<dbReference type="PROSITE" id="PS51186">
    <property type="entry name" value="GNAT"/>
    <property type="match status" value="1"/>
</dbReference>
<sequence length="181" mass="19922">MSLETHATTSRADLTAALHLISDSIAQQRQTTARHILTHPLLLLLLSALFLTLYLYITDLALLTTTTGCIMTTLVSVKYYTAKYLAAAEKTGTWTWLFQPDEPVVVVSVEVDLPAALVVLVARLDGQIIGTLVLRETVIITTTRTRHGRGSVVVGMVRAWTVTRKYRGCGVGKALWDEAER</sequence>
<dbReference type="SUPFAM" id="SSF55729">
    <property type="entry name" value="Acyl-CoA N-acyltransferases (Nat)"/>
    <property type="match status" value="1"/>
</dbReference>
<dbReference type="CDD" id="cd04301">
    <property type="entry name" value="NAT_SF"/>
    <property type="match status" value="1"/>
</dbReference>
<dbReference type="PANTHER" id="PTHR13947">
    <property type="entry name" value="GNAT FAMILY N-ACETYLTRANSFERASE"/>
    <property type="match status" value="1"/>
</dbReference>
<keyword evidence="2" id="KW-0812">Transmembrane</keyword>
<dbReference type="GO" id="GO:0008080">
    <property type="term" value="F:N-acetyltransferase activity"/>
    <property type="evidence" value="ECO:0007669"/>
    <property type="project" value="InterPro"/>
</dbReference>
<evidence type="ECO:0000313" key="5">
    <source>
        <dbReference type="Proteomes" id="UP001194746"/>
    </source>
</evidence>
<evidence type="ECO:0000259" key="3">
    <source>
        <dbReference type="PROSITE" id="PS51186"/>
    </source>
</evidence>
<keyword evidence="2" id="KW-0472">Membrane</keyword>
<dbReference type="Gene3D" id="3.40.630.30">
    <property type="match status" value="1"/>
</dbReference>
<feature type="domain" description="N-acetyltransferase" evidence="3">
    <location>
        <begin position="75"/>
        <end position="181"/>
    </location>
</feature>
<feature type="transmembrane region" description="Helical" evidence="2">
    <location>
        <begin position="36"/>
        <end position="56"/>
    </location>
</feature>
<feature type="non-terminal residue" evidence="4">
    <location>
        <position position="181"/>
    </location>
</feature>
<evidence type="ECO:0000256" key="1">
    <source>
        <dbReference type="ARBA" id="ARBA00022679"/>
    </source>
</evidence>
<comment type="caution">
    <text evidence="4">The sequence shown here is derived from an EMBL/GenBank/DDBJ whole genome shotgun (WGS) entry which is preliminary data.</text>
</comment>
<dbReference type="InterPro" id="IPR050769">
    <property type="entry name" value="NAT_camello-type"/>
</dbReference>
<feature type="transmembrane region" description="Helical" evidence="2">
    <location>
        <begin position="62"/>
        <end position="80"/>
    </location>
</feature>
<evidence type="ECO:0000256" key="2">
    <source>
        <dbReference type="SAM" id="Phobius"/>
    </source>
</evidence>
<name>A0AAD4CM21_ASPNN</name>